<evidence type="ECO:0000256" key="3">
    <source>
        <dbReference type="ARBA" id="ARBA00022491"/>
    </source>
</evidence>
<dbReference type="GO" id="GO:0045944">
    <property type="term" value="P:positive regulation of transcription by RNA polymerase II"/>
    <property type="evidence" value="ECO:0007669"/>
    <property type="project" value="TreeGrafter"/>
</dbReference>
<reference evidence="11" key="1">
    <citation type="submission" date="2017-01" db="EMBL/GenBank/DDBJ databases">
        <title>Comparative genomics of anhydrobiosis in the tardigrade Hypsibius dujardini.</title>
        <authorList>
            <person name="Yoshida Y."/>
            <person name="Koutsovoulos G."/>
            <person name="Laetsch D."/>
            <person name="Stevens L."/>
            <person name="Kumar S."/>
            <person name="Horikawa D."/>
            <person name="Ishino K."/>
            <person name="Komine S."/>
            <person name="Tomita M."/>
            <person name="Blaxter M."/>
            <person name="Arakawa K."/>
        </authorList>
    </citation>
    <scope>NUCLEOTIDE SEQUENCE [LARGE SCALE GENOMIC DNA]</scope>
    <source>
        <strain evidence="11">Z151</strain>
    </source>
</reference>
<feature type="compositionally biased region" description="Polar residues" evidence="8">
    <location>
        <begin position="1813"/>
        <end position="1823"/>
    </location>
</feature>
<comment type="caution">
    <text evidence="10">The sequence shown here is derived from an EMBL/GenBank/DDBJ whole genome shotgun (WGS) entry which is preliminary data.</text>
</comment>
<evidence type="ECO:0000256" key="8">
    <source>
        <dbReference type="SAM" id="MobiDB-lite"/>
    </source>
</evidence>
<keyword evidence="7" id="KW-0539">Nucleus</keyword>
<feature type="region of interest" description="Disordered" evidence="8">
    <location>
        <begin position="705"/>
        <end position="735"/>
    </location>
</feature>
<feature type="compositionally biased region" description="Gly residues" evidence="8">
    <location>
        <begin position="708"/>
        <end position="718"/>
    </location>
</feature>
<evidence type="ECO:0000256" key="5">
    <source>
        <dbReference type="ARBA" id="ARBA00023159"/>
    </source>
</evidence>
<feature type="domain" description="Mediator complex subunit Med12" evidence="9">
    <location>
        <begin position="99"/>
        <end position="164"/>
    </location>
</feature>
<feature type="compositionally biased region" description="Gly residues" evidence="8">
    <location>
        <begin position="2085"/>
        <end position="2094"/>
    </location>
</feature>
<feature type="compositionally biased region" description="Polar residues" evidence="8">
    <location>
        <begin position="1934"/>
        <end position="1960"/>
    </location>
</feature>
<feature type="region of interest" description="Disordered" evidence="8">
    <location>
        <begin position="2054"/>
        <end position="2170"/>
    </location>
</feature>
<keyword evidence="6" id="KW-0804">Transcription</keyword>
<dbReference type="InterPro" id="IPR019035">
    <property type="entry name" value="Mediator_Med12"/>
</dbReference>
<sequence length="2170" mass="241556">MASCPSSKRALRKGRLHADVYPQDVKQREDELSGITLKQGFTYNPVSQEHEHGSIKSANLSSVLVNKYFSELLAKKEELAVVPDLSKKRPLSVATSKDQFFPVIKPGNSKPAIESFFRELSISKPTPPAQVLPKRIPMWAKKEETFMALYENNVAYFKAAWYIKVVAAHAATQQDSKLKKRQVIDPSVEWAQLILKTLKDILQRQLEFYRIGTPEKSESLLTVTLAGSADRPDYDTLTKQWKYIYGLAHYMYEEGLLDRHEVCNWFVEIAEKLLRTSEKPADRGIFKLLVPNMLNFVQDIASSVILSRRLAAVCVKYLVGICQPNKAGAVASAKSPMQLIEEALECPHHRVPVLGFIGILQLIVIENPVACLWISLGEDRPASEKVTDGSPLDLLPMSPSQLPVSPTVATLYPDFKERIMASEEEIRRRSMLVDTKWQSPKTTSDTLDHVTMCLQALEALDRHAFHRQDPPDNSDKYDIEALYSNVFKSVPRDLSSETWRNDVEALIFFLCRWSTSTRRTGIHRGMLVACLLEKFQTELAKQLPPLDAATTSSHYIFQELLMKYLDEEGPKFEANGRAHDISVLESTVLLFSELISRGVFSHDAYVCALIATGLIPQTPVAQRQPLPPPYSFRPAESPRPSQHDGGGGGGGGYFMQPSPVGSSSGPGPGPVNNYEMMQAPPPVNYGVFAGASGEEYLRKNAVPQSPAYGGGGGGGGGFIDRKPNSMMSPYQGGGPPSYHSIPPFPRPPQPHTAGGMHHFYGGSPAAAAIPQMGGGGGGDFPMMDTYEKPASVSSVLSDGPVAPNMSPHYYYVLHFPVSHGRDASTSHELNQRAILMYGVGQAREQARLTTKQIIKDTEKLFSRKSCSDITDGRRPSRTAQYEPLKERFRQLPYFDRHVVSEAAVKVMIKRLNSLLSGAAPFLPVWENIQFVMELLESALNIRTLLNTVTQILSMLRPMADSAAFLSKPGSHLIQELVPTVMLIGVSMLRKYHCCLLLSADQTIQTFKTLRSCTLGILNPATCTSAARCVLAYIYDLYLSAGFLKAHFDEFERGRGSACEQIRNTIMAKLTAKSLQTQYRVCNPDFMQEYLAEPTMRPSADVIKLLTSNGPNELEYQRSFVVNAILRIYHEVDLDRVNDIAVLCAEMTASCNALTAEWIMSLQAVSKLGSYRASPRAPHHREQLGGLDIYDRNLHERLAIFCCVLVARHAVRLDMIVGHVCLVAMMASHHQEVTEEQLLAGRLATHIMVRLLQGPQEGSAAVFLKYPWDQSLVISTLRCQTVAPLLAILKALVILSSSRAISDEDRERSHSPQINTEYPPYGWNVDGLYDFARMALLDICEEEWPRDCVLRQLEILFSEDLLLDPSMKPRQSFELIQLLCQPRKLALSSRDDALDDHQLMLRVLRNLDQWNLRVGWVEVKLVMNSIMYNKFQQSYPNQLQITHGQTLAYQSIALDVFAKSVVEAFQKGKKGSRTQIELDTGDHTWYVAPLVSKLELSAQQKLLEYIVTQVMERTKNHEKKVEVIKSTILLGCPPFMAILTTCMNRPENKAEQKELLLKALFAQLNQFVQEDRQEDIRQRPAALGLRLSLAGSLIELIQKQPTVLYEWAVLLSQLMTSGCVDPVETQELFEMVYDFFVVLVQTALAVDQPVPGTDKLEDIRKCYLNLVKKIRKDCADKMIAGVEWVKMVLPLPKKTLDVMAVEPFGTVTDAKGNRTIPPVPFETADRKHSLQVQRKVSTDPWEVLEGFRNPSPLPWTFFNAIRVDRKLLTAEFISSQMAWHAHTPAKAAEYFLEAPPVPAEEELPARTPGGGDEPTNSETASVDTASPRSPRSRPSKSKKSTAGAGASKKRAASSRSPASVQQFLSSPAGQMGGGPYGDGSSGSGMMPQGWYGPPQPMQQPPRGYAFSGQQQQQSHPGPYPMPQHMDINRQRMPDQRQQARPQLQNMLQNRHAASQGTPHSLQQAANPNLAFILNTHPQGQPQQQRTNIQQLHLQSGGAPTGNPGGGVGGVSMMTPQGIMPTPHHPGGASYGAMRPPSIQTNPGMMSADAEFMKQQQMQRMRQQHLEMRNFQTQQQQQQQQQQGGVAYTGGGGGPQQGQMVQGDGSQAQPLYINDQQQPGGNVGMGGYLAEQQQHNQQQQAQFRQQQQQAGMPSAEYLHQQYQQQQQQRPRQ</sequence>
<keyword evidence="3" id="KW-0678">Repressor</keyword>
<feature type="region of interest" description="Disordered" evidence="8">
    <location>
        <begin position="1799"/>
        <end position="1960"/>
    </location>
</feature>
<accession>A0A1W0WBU0</accession>
<evidence type="ECO:0000256" key="4">
    <source>
        <dbReference type="ARBA" id="ARBA00023015"/>
    </source>
</evidence>
<feature type="compositionally biased region" description="Polar residues" evidence="8">
    <location>
        <begin position="2104"/>
        <end position="2118"/>
    </location>
</feature>
<organism evidence="10 11">
    <name type="scientific">Hypsibius exemplaris</name>
    <name type="common">Freshwater tardigrade</name>
    <dbReference type="NCBI Taxonomy" id="2072580"/>
    <lineage>
        <taxon>Eukaryota</taxon>
        <taxon>Metazoa</taxon>
        <taxon>Ecdysozoa</taxon>
        <taxon>Tardigrada</taxon>
        <taxon>Eutardigrada</taxon>
        <taxon>Parachela</taxon>
        <taxon>Hypsibioidea</taxon>
        <taxon>Hypsibiidae</taxon>
        <taxon>Hypsibius</taxon>
    </lineage>
</organism>
<name>A0A1W0WBU0_HYPEX</name>
<keyword evidence="11" id="KW-1185">Reference proteome</keyword>
<comment type="subcellular location">
    <subcellularLocation>
        <location evidence="1">Nucleus</location>
    </subcellularLocation>
</comment>
<dbReference type="GO" id="GO:0003713">
    <property type="term" value="F:transcription coactivator activity"/>
    <property type="evidence" value="ECO:0007669"/>
    <property type="project" value="TreeGrafter"/>
</dbReference>
<comment type="similarity">
    <text evidence="2">Belongs to the Mediator complex subunit 12 family.</text>
</comment>
<feature type="compositionally biased region" description="Low complexity" evidence="8">
    <location>
        <begin position="2158"/>
        <end position="2170"/>
    </location>
</feature>
<keyword evidence="5" id="KW-0010">Activator</keyword>
<dbReference type="InterPro" id="IPR021990">
    <property type="entry name" value="Mediator_Med12_LCEWAV"/>
</dbReference>
<feature type="compositionally biased region" description="Low complexity" evidence="8">
    <location>
        <begin position="2130"/>
        <end position="2147"/>
    </location>
</feature>
<evidence type="ECO:0000259" key="9">
    <source>
        <dbReference type="SMART" id="SM01281"/>
    </source>
</evidence>
<dbReference type="Pfam" id="PF12145">
    <property type="entry name" value="Med12-LCEWAV"/>
    <property type="match status" value="1"/>
</dbReference>
<dbReference type="InterPro" id="IPR051647">
    <property type="entry name" value="Mediator_comp_sub12"/>
</dbReference>
<feature type="compositionally biased region" description="Gly residues" evidence="8">
    <location>
        <begin position="644"/>
        <end position="653"/>
    </location>
</feature>
<feature type="compositionally biased region" description="Low complexity" evidence="8">
    <location>
        <begin position="1882"/>
        <end position="1891"/>
    </location>
</feature>
<dbReference type="PANTHER" id="PTHR46007:SF11">
    <property type="entry name" value="MEDIATOR OF RNA POLYMERASE II TRANSCRIPTION SUBUNIT 12"/>
    <property type="match status" value="1"/>
</dbReference>
<dbReference type="GO" id="GO:0016592">
    <property type="term" value="C:mediator complex"/>
    <property type="evidence" value="ECO:0007669"/>
    <property type="project" value="InterPro"/>
</dbReference>
<feature type="compositionally biased region" description="Low complexity" evidence="8">
    <location>
        <begin position="2070"/>
        <end position="2084"/>
    </location>
</feature>
<protein>
    <submittedName>
        <fullName evidence="10">Mediator of RNA polymerase II transcription subunit 12-like protein</fullName>
    </submittedName>
</protein>
<evidence type="ECO:0000256" key="7">
    <source>
        <dbReference type="ARBA" id="ARBA00023242"/>
    </source>
</evidence>
<proteinExistence type="inferred from homology"/>
<evidence type="ECO:0000256" key="2">
    <source>
        <dbReference type="ARBA" id="ARBA00010289"/>
    </source>
</evidence>
<feature type="compositionally biased region" description="Gly residues" evidence="8">
    <location>
        <begin position="1869"/>
        <end position="1881"/>
    </location>
</feature>
<evidence type="ECO:0000256" key="1">
    <source>
        <dbReference type="ARBA" id="ARBA00004123"/>
    </source>
</evidence>
<evidence type="ECO:0000313" key="10">
    <source>
        <dbReference type="EMBL" id="OQV12637.1"/>
    </source>
</evidence>
<evidence type="ECO:0000313" key="11">
    <source>
        <dbReference type="Proteomes" id="UP000192578"/>
    </source>
</evidence>
<feature type="compositionally biased region" description="Basic residues" evidence="8">
    <location>
        <begin position="1829"/>
        <end position="1838"/>
    </location>
</feature>
<keyword evidence="4" id="KW-0805">Transcription regulation</keyword>
<feature type="region of interest" description="Disordered" evidence="8">
    <location>
        <begin position="620"/>
        <end position="675"/>
    </location>
</feature>
<dbReference type="OrthoDB" id="20828at2759"/>
<evidence type="ECO:0000256" key="6">
    <source>
        <dbReference type="ARBA" id="ARBA00023163"/>
    </source>
</evidence>
<dbReference type="PANTHER" id="PTHR46007">
    <property type="entry name" value="MEDIATOR OF RNA POLYMERASE II TRANSCRIPTION SUBUNIT 12"/>
    <property type="match status" value="1"/>
</dbReference>
<gene>
    <name evidence="10" type="ORF">BV898_13126</name>
</gene>
<dbReference type="EMBL" id="MTYJ01000140">
    <property type="protein sequence ID" value="OQV12637.1"/>
    <property type="molecule type" value="Genomic_DNA"/>
</dbReference>
<dbReference type="Proteomes" id="UP000192578">
    <property type="component" value="Unassembled WGS sequence"/>
</dbReference>
<dbReference type="SMART" id="SM01281">
    <property type="entry name" value="Med12"/>
    <property type="match status" value="1"/>
</dbReference>